<dbReference type="Proteomes" id="UP000704712">
    <property type="component" value="Unassembled WGS sequence"/>
</dbReference>
<reference evidence="2" key="1">
    <citation type="submission" date="2020-03" db="EMBL/GenBank/DDBJ databases">
        <title>Hybrid Assembly of Korean Phytophthora infestans isolates.</title>
        <authorList>
            <person name="Prokchorchik M."/>
            <person name="Lee Y."/>
            <person name="Seo J."/>
            <person name="Cho J.-H."/>
            <person name="Park Y.-E."/>
            <person name="Jang D.-C."/>
            <person name="Im J.-S."/>
            <person name="Choi J.-G."/>
            <person name="Park H.-J."/>
            <person name="Lee G.-B."/>
            <person name="Lee Y.-G."/>
            <person name="Hong S.-Y."/>
            <person name="Cho K."/>
            <person name="Sohn K.H."/>
        </authorList>
    </citation>
    <scope>NUCLEOTIDE SEQUENCE</scope>
    <source>
        <strain evidence="2">KR_2_A2</strain>
    </source>
</reference>
<protein>
    <submittedName>
        <fullName evidence="2">Uncharacterized protein</fullName>
    </submittedName>
</protein>
<proteinExistence type="predicted"/>
<name>A0A8S9UEU2_PHYIN</name>
<evidence type="ECO:0000256" key="1">
    <source>
        <dbReference type="SAM" id="MobiDB-lite"/>
    </source>
</evidence>
<organism evidence="2 3">
    <name type="scientific">Phytophthora infestans</name>
    <name type="common">Potato late blight agent</name>
    <name type="synonym">Botrytis infestans</name>
    <dbReference type="NCBI Taxonomy" id="4787"/>
    <lineage>
        <taxon>Eukaryota</taxon>
        <taxon>Sar</taxon>
        <taxon>Stramenopiles</taxon>
        <taxon>Oomycota</taxon>
        <taxon>Peronosporomycetes</taxon>
        <taxon>Peronosporales</taxon>
        <taxon>Peronosporaceae</taxon>
        <taxon>Phytophthora</taxon>
    </lineage>
</organism>
<evidence type="ECO:0000313" key="2">
    <source>
        <dbReference type="EMBL" id="KAF4138002.1"/>
    </source>
</evidence>
<evidence type="ECO:0000313" key="3">
    <source>
        <dbReference type="Proteomes" id="UP000704712"/>
    </source>
</evidence>
<sequence>MGGGRIFTGDTGLPDTRAEAYSVTVWLLLQPLEGNKKNPNRIQIQTDPLPSLLLQVRTVMGLDPDAGAASTAHAAPRPPSLQESRTPPDFALAQLQVL</sequence>
<gene>
    <name evidence="2" type="ORF">GN958_ATG12955</name>
</gene>
<comment type="caution">
    <text evidence="2">The sequence shown here is derived from an EMBL/GenBank/DDBJ whole genome shotgun (WGS) entry which is preliminary data.</text>
</comment>
<dbReference type="EMBL" id="JAACNO010001745">
    <property type="protein sequence ID" value="KAF4138002.1"/>
    <property type="molecule type" value="Genomic_DNA"/>
</dbReference>
<accession>A0A8S9UEU2</accession>
<feature type="region of interest" description="Disordered" evidence="1">
    <location>
        <begin position="64"/>
        <end position="88"/>
    </location>
</feature>
<dbReference type="AlphaFoldDB" id="A0A8S9UEU2"/>